<gene>
    <name evidence="6" type="primary">lptE</name>
    <name evidence="7" type="ORF">IPJ38_07500</name>
</gene>
<dbReference type="GO" id="GO:0001530">
    <property type="term" value="F:lipopolysaccharide binding"/>
    <property type="evidence" value="ECO:0007669"/>
    <property type="project" value="TreeGrafter"/>
</dbReference>
<protein>
    <recommendedName>
        <fullName evidence="6">LPS-assembly lipoprotein LptE</fullName>
    </recommendedName>
</protein>
<dbReference type="GO" id="GO:0015920">
    <property type="term" value="P:lipopolysaccharide transport"/>
    <property type="evidence" value="ECO:0007669"/>
    <property type="project" value="TreeGrafter"/>
</dbReference>
<evidence type="ECO:0000256" key="1">
    <source>
        <dbReference type="ARBA" id="ARBA00022729"/>
    </source>
</evidence>
<dbReference type="PANTHER" id="PTHR38098:SF1">
    <property type="entry name" value="LPS-ASSEMBLY LIPOPROTEIN LPTE"/>
    <property type="match status" value="1"/>
</dbReference>
<comment type="subunit">
    <text evidence="6">Component of the lipopolysaccharide transport and assembly complex. Interacts with LptD.</text>
</comment>
<evidence type="ECO:0000256" key="6">
    <source>
        <dbReference type="HAMAP-Rule" id="MF_01186"/>
    </source>
</evidence>
<dbReference type="EMBL" id="JADJMS010000015">
    <property type="protein sequence ID" value="MBK7414976.1"/>
    <property type="molecule type" value="Genomic_DNA"/>
</dbReference>
<comment type="caution">
    <text evidence="7">The sequence shown here is derived from an EMBL/GenBank/DDBJ whole genome shotgun (WGS) entry which is preliminary data.</text>
</comment>
<evidence type="ECO:0000256" key="4">
    <source>
        <dbReference type="ARBA" id="ARBA00023237"/>
    </source>
</evidence>
<dbReference type="InterPro" id="IPR007485">
    <property type="entry name" value="LPS_assembly_LptE"/>
</dbReference>
<dbReference type="GO" id="GO:1990351">
    <property type="term" value="C:transporter complex"/>
    <property type="evidence" value="ECO:0007669"/>
    <property type="project" value="TreeGrafter"/>
</dbReference>
<accession>A0A935JVY7</accession>
<comment type="function">
    <text evidence="6">Together with LptD, is involved in the assembly of lipopolysaccharide (LPS) at the surface of the outer membrane. Required for the proper assembly of LptD. Binds LPS and may serve as the LPS recognition site at the outer membrane.</text>
</comment>
<proteinExistence type="inferred from homology"/>
<evidence type="ECO:0000256" key="2">
    <source>
        <dbReference type="ARBA" id="ARBA00023136"/>
    </source>
</evidence>
<sequence>MPLTAPLSRRRLLAVLPALALAGCGFQLRGTKSGNLPYKTMHIALPETADVRIWLERYINAAGSSELVDDPKMADATFQQLADSRQKTILSVNAQGRVREYRLQLNYTFRMVNAKGLVLVPPNEINLSRDISFDDSNILAKDLEEGLLWRDMNNDLVNQIMRRLSIIKPKNPDLEEAE</sequence>
<name>A0A935JVY7_9RHOO</name>
<dbReference type="PANTHER" id="PTHR38098">
    <property type="entry name" value="LPS-ASSEMBLY LIPOPROTEIN LPTE"/>
    <property type="match status" value="1"/>
</dbReference>
<dbReference type="GO" id="GO:0009279">
    <property type="term" value="C:cell outer membrane"/>
    <property type="evidence" value="ECO:0007669"/>
    <property type="project" value="UniProtKB-UniRule"/>
</dbReference>
<dbReference type="Proteomes" id="UP000739411">
    <property type="component" value="Unassembled WGS sequence"/>
</dbReference>
<evidence type="ECO:0000256" key="5">
    <source>
        <dbReference type="ARBA" id="ARBA00023288"/>
    </source>
</evidence>
<dbReference type="GO" id="GO:0043165">
    <property type="term" value="P:Gram-negative-bacterium-type cell outer membrane assembly"/>
    <property type="evidence" value="ECO:0007669"/>
    <property type="project" value="UniProtKB-UniRule"/>
</dbReference>
<dbReference type="Pfam" id="PF04390">
    <property type="entry name" value="LptE"/>
    <property type="match status" value="1"/>
</dbReference>
<evidence type="ECO:0000256" key="3">
    <source>
        <dbReference type="ARBA" id="ARBA00023139"/>
    </source>
</evidence>
<keyword evidence="2 6" id="KW-0472">Membrane</keyword>
<organism evidence="7 8">
    <name type="scientific">Candidatus Dechloromonas phosphorivorans</name>
    <dbReference type="NCBI Taxonomy" id="2899244"/>
    <lineage>
        <taxon>Bacteria</taxon>
        <taxon>Pseudomonadati</taxon>
        <taxon>Pseudomonadota</taxon>
        <taxon>Betaproteobacteria</taxon>
        <taxon>Rhodocyclales</taxon>
        <taxon>Azonexaceae</taxon>
        <taxon>Dechloromonas</taxon>
    </lineage>
</organism>
<comment type="similarity">
    <text evidence="6">Belongs to the LptE lipoprotein family.</text>
</comment>
<keyword evidence="5" id="KW-0449">Lipoprotein</keyword>
<dbReference type="Gene3D" id="3.30.160.150">
    <property type="entry name" value="Lipoprotein like domain"/>
    <property type="match status" value="1"/>
</dbReference>
<dbReference type="HAMAP" id="MF_01186">
    <property type="entry name" value="LPS_assembly_LptE"/>
    <property type="match status" value="1"/>
</dbReference>
<reference evidence="7 8" key="1">
    <citation type="submission" date="2020-10" db="EMBL/GenBank/DDBJ databases">
        <title>Connecting structure to function with the recovery of over 1000 high-quality activated sludge metagenome-assembled genomes encoding full-length rRNA genes using long-read sequencing.</title>
        <authorList>
            <person name="Singleton C.M."/>
            <person name="Petriglieri F."/>
            <person name="Kristensen J.M."/>
            <person name="Kirkegaard R.H."/>
            <person name="Michaelsen T.Y."/>
            <person name="Andersen M.H."/>
            <person name="Karst S.M."/>
            <person name="Dueholm M.S."/>
            <person name="Nielsen P.H."/>
            <person name="Albertsen M."/>
        </authorList>
    </citation>
    <scope>NUCLEOTIDE SEQUENCE [LARGE SCALE GENOMIC DNA]</scope>
    <source>
        <strain evidence="7">EsbW_18-Q3-R4-48_BATAC.463</strain>
    </source>
</reference>
<keyword evidence="1" id="KW-0732">Signal</keyword>
<evidence type="ECO:0000313" key="8">
    <source>
        <dbReference type="Proteomes" id="UP000739411"/>
    </source>
</evidence>
<keyword evidence="3" id="KW-0564">Palmitate</keyword>
<keyword evidence="4 6" id="KW-0998">Cell outer membrane</keyword>
<dbReference type="AlphaFoldDB" id="A0A935JVY7"/>
<evidence type="ECO:0000313" key="7">
    <source>
        <dbReference type="EMBL" id="MBK7414976.1"/>
    </source>
</evidence>